<name>A0ABW0FPT1_9CAUL</name>
<evidence type="ECO:0000259" key="7">
    <source>
        <dbReference type="Pfam" id="PF00892"/>
    </source>
</evidence>
<keyword evidence="2" id="KW-1003">Cell membrane</keyword>
<keyword evidence="9" id="KW-1185">Reference proteome</keyword>
<dbReference type="PANTHER" id="PTHR42920:SF5">
    <property type="entry name" value="EAMA DOMAIN-CONTAINING PROTEIN"/>
    <property type="match status" value="1"/>
</dbReference>
<feature type="transmembrane region" description="Helical" evidence="6">
    <location>
        <begin position="185"/>
        <end position="203"/>
    </location>
</feature>
<organism evidence="8 9">
    <name type="scientific">Brevundimonas staleyi</name>
    <dbReference type="NCBI Taxonomy" id="74326"/>
    <lineage>
        <taxon>Bacteria</taxon>
        <taxon>Pseudomonadati</taxon>
        <taxon>Pseudomonadota</taxon>
        <taxon>Alphaproteobacteria</taxon>
        <taxon>Caulobacterales</taxon>
        <taxon>Caulobacteraceae</taxon>
        <taxon>Brevundimonas</taxon>
    </lineage>
</organism>
<feature type="transmembrane region" description="Helical" evidence="6">
    <location>
        <begin position="81"/>
        <end position="98"/>
    </location>
</feature>
<gene>
    <name evidence="8" type="ORF">ACFPIE_02200</name>
</gene>
<feature type="transmembrane region" description="Helical" evidence="6">
    <location>
        <begin position="155"/>
        <end position="173"/>
    </location>
</feature>
<evidence type="ECO:0000256" key="2">
    <source>
        <dbReference type="ARBA" id="ARBA00022475"/>
    </source>
</evidence>
<reference evidence="9" key="1">
    <citation type="journal article" date="2019" name="Int. J. Syst. Evol. Microbiol.">
        <title>The Global Catalogue of Microorganisms (GCM) 10K type strain sequencing project: providing services to taxonomists for standard genome sequencing and annotation.</title>
        <authorList>
            <consortium name="The Broad Institute Genomics Platform"/>
            <consortium name="The Broad Institute Genome Sequencing Center for Infectious Disease"/>
            <person name="Wu L."/>
            <person name="Ma J."/>
        </authorList>
    </citation>
    <scope>NUCLEOTIDE SEQUENCE [LARGE SCALE GENOMIC DNA]</scope>
    <source>
        <strain evidence="9">JCM 12125</strain>
    </source>
</reference>
<feature type="transmembrane region" description="Helical" evidence="6">
    <location>
        <begin position="270"/>
        <end position="288"/>
    </location>
</feature>
<feature type="transmembrane region" description="Helical" evidence="6">
    <location>
        <begin position="129"/>
        <end position="149"/>
    </location>
</feature>
<evidence type="ECO:0000313" key="8">
    <source>
        <dbReference type="EMBL" id="MFC5342707.1"/>
    </source>
</evidence>
<dbReference type="RefSeq" id="WP_374038628.1">
    <property type="nucleotide sequence ID" value="NZ_CP169082.1"/>
</dbReference>
<dbReference type="SUPFAM" id="SSF103481">
    <property type="entry name" value="Multidrug resistance efflux transporter EmrE"/>
    <property type="match status" value="1"/>
</dbReference>
<dbReference type="InterPro" id="IPR051258">
    <property type="entry name" value="Diverse_Substrate_Transporter"/>
</dbReference>
<dbReference type="InterPro" id="IPR000620">
    <property type="entry name" value="EamA_dom"/>
</dbReference>
<evidence type="ECO:0000256" key="1">
    <source>
        <dbReference type="ARBA" id="ARBA00004651"/>
    </source>
</evidence>
<keyword evidence="5 6" id="KW-0472">Membrane</keyword>
<feature type="transmembrane region" description="Helical" evidence="6">
    <location>
        <begin position="104"/>
        <end position="122"/>
    </location>
</feature>
<evidence type="ECO:0000256" key="6">
    <source>
        <dbReference type="SAM" id="Phobius"/>
    </source>
</evidence>
<dbReference type="PANTHER" id="PTHR42920">
    <property type="entry name" value="OS03G0707200 PROTEIN-RELATED"/>
    <property type="match status" value="1"/>
</dbReference>
<evidence type="ECO:0000256" key="3">
    <source>
        <dbReference type="ARBA" id="ARBA00022692"/>
    </source>
</evidence>
<dbReference type="EMBL" id="JBHSLF010000002">
    <property type="protein sequence ID" value="MFC5342707.1"/>
    <property type="molecule type" value="Genomic_DNA"/>
</dbReference>
<sequence length="306" mass="31748">MSMIALRRTLNSPSFASALPYAALLGAMLSLAFGTSFAKQMFPMVGAEGTAALRVGLAALMLLAVFRPWRLRLGREDLKRVLAFGLVLGLMNLTFYMSLRTIPLGLALAIEFTGPLTLALIHARRLIHFVWIGCAAIGLLLLLPLSGGAGSLDPVGVGFALIAAVCWALYIVFGKRLSHIPSGPSVAMGMSVAALVILPFGVATAGAGLFAPPVLVLAVVVAICSSALPYSLDMIAMRGMPKRTFGVLLSGEPAIGAMAGMIFLHELLTGQQWLAIGCIVAASVGAILTTGKEEAAPTDAPAPNPN</sequence>
<accession>A0ABW0FPT1</accession>
<feature type="domain" description="EamA" evidence="7">
    <location>
        <begin position="156"/>
        <end position="285"/>
    </location>
</feature>
<feature type="transmembrane region" description="Helical" evidence="6">
    <location>
        <begin position="209"/>
        <end position="232"/>
    </location>
</feature>
<feature type="transmembrane region" description="Helical" evidence="6">
    <location>
        <begin position="244"/>
        <end position="264"/>
    </location>
</feature>
<evidence type="ECO:0000313" key="9">
    <source>
        <dbReference type="Proteomes" id="UP001596152"/>
    </source>
</evidence>
<dbReference type="Proteomes" id="UP001596152">
    <property type="component" value="Unassembled WGS sequence"/>
</dbReference>
<keyword evidence="4 6" id="KW-1133">Transmembrane helix</keyword>
<dbReference type="InterPro" id="IPR037185">
    <property type="entry name" value="EmrE-like"/>
</dbReference>
<comment type="caution">
    <text evidence="8">The sequence shown here is derived from an EMBL/GenBank/DDBJ whole genome shotgun (WGS) entry which is preliminary data.</text>
</comment>
<comment type="subcellular location">
    <subcellularLocation>
        <location evidence="1">Cell membrane</location>
        <topology evidence="1">Multi-pass membrane protein</topology>
    </subcellularLocation>
</comment>
<evidence type="ECO:0000256" key="4">
    <source>
        <dbReference type="ARBA" id="ARBA00022989"/>
    </source>
</evidence>
<proteinExistence type="predicted"/>
<evidence type="ECO:0000256" key="5">
    <source>
        <dbReference type="ARBA" id="ARBA00023136"/>
    </source>
</evidence>
<protein>
    <submittedName>
        <fullName evidence="8">DMT family transporter</fullName>
    </submittedName>
</protein>
<dbReference type="Pfam" id="PF00892">
    <property type="entry name" value="EamA"/>
    <property type="match status" value="1"/>
</dbReference>
<keyword evidence="3 6" id="KW-0812">Transmembrane</keyword>
<feature type="transmembrane region" description="Helical" evidence="6">
    <location>
        <begin position="50"/>
        <end position="69"/>
    </location>
</feature>